<evidence type="ECO:0000313" key="1">
    <source>
        <dbReference type="EMBL" id="KKK55559.1"/>
    </source>
</evidence>
<accession>A0A0F8YN30</accession>
<dbReference type="EMBL" id="LAZR01065431">
    <property type="protein sequence ID" value="KKK55559.1"/>
    <property type="molecule type" value="Genomic_DNA"/>
</dbReference>
<name>A0A0F8YN30_9ZZZZ</name>
<comment type="caution">
    <text evidence="1">The sequence shown here is derived from an EMBL/GenBank/DDBJ whole genome shotgun (WGS) entry which is preliminary data.</text>
</comment>
<dbReference type="Pfam" id="PF04860">
    <property type="entry name" value="Phage_portal"/>
    <property type="match status" value="1"/>
</dbReference>
<reference evidence="1" key="1">
    <citation type="journal article" date="2015" name="Nature">
        <title>Complex archaea that bridge the gap between prokaryotes and eukaryotes.</title>
        <authorList>
            <person name="Spang A."/>
            <person name="Saw J.H."/>
            <person name="Jorgensen S.L."/>
            <person name="Zaremba-Niedzwiedzka K."/>
            <person name="Martijn J."/>
            <person name="Lind A.E."/>
            <person name="van Eijk R."/>
            <person name="Schleper C."/>
            <person name="Guy L."/>
            <person name="Ettema T.J."/>
        </authorList>
    </citation>
    <scope>NUCLEOTIDE SEQUENCE</scope>
</reference>
<sequence>MNLFKAFTKAFTAMRHTGASNFLLGFLSRTKFDYAKEVGTGIDSSVVTAPVQWIQRAITEARLRVIRRKDDEIEEVVDHDLVALIDTPNPAYSGLHLWSATVFSYLTAGNAYWLKIRNGGGKVVELWYVPHWMM</sequence>
<dbReference type="InterPro" id="IPR006944">
    <property type="entry name" value="Phage/GTA_portal"/>
</dbReference>
<gene>
    <name evidence="1" type="ORF">LCGC14_3073310</name>
</gene>
<protein>
    <recommendedName>
        <fullName evidence="2">Phage portal protein</fullName>
    </recommendedName>
</protein>
<evidence type="ECO:0008006" key="2">
    <source>
        <dbReference type="Google" id="ProtNLM"/>
    </source>
</evidence>
<proteinExistence type="predicted"/>
<dbReference type="AlphaFoldDB" id="A0A0F8YN30"/>
<feature type="non-terminal residue" evidence="1">
    <location>
        <position position="134"/>
    </location>
</feature>
<organism evidence="1">
    <name type="scientific">marine sediment metagenome</name>
    <dbReference type="NCBI Taxonomy" id="412755"/>
    <lineage>
        <taxon>unclassified sequences</taxon>
        <taxon>metagenomes</taxon>
        <taxon>ecological metagenomes</taxon>
    </lineage>
</organism>